<reference evidence="2" key="1">
    <citation type="submission" date="2023-10" db="EMBL/GenBank/DDBJ databases">
        <authorList>
            <person name="Chen Y."/>
            <person name="Shah S."/>
            <person name="Dougan E. K."/>
            <person name="Thang M."/>
            <person name="Chan C."/>
        </authorList>
    </citation>
    <scope>NUCLEOTIDE SEQUENCE [LARGE SCALE GENOMIC DNA]</scope>
</reference>
<name>A0ABN9UTP0_9DINO</name>
<comment type="caution">
    <text evidence="2">The sequence shown here is derived from an EMBL/GenBank/DDBJ whole genome shotgun (WGS) entry which is preliminary data.</text>
</comment>
<feature type="compositionally biased region" description="Polar residues" evidence="1">
    <location>
        <begin position="72"/>
        <end position="81"/>
    </location>
</feature>
<feature type="non-terminal residue" evidence="2">
    <location>
        <position position="239"/>
    </location>
</feature>
<evidence type="ECO:0000256" key="1">
    <source>
        <dbReference type="SAM" id="MobiDB-lite"/>
    </source>
</evidence>
<proteinExistence type="predicted"/>
<accession>A0ABN9UTP0</accession>
<gene>
    <name evidence="2" type="ORF">PCOR1329_LOCUS51495</name>
</gene>
<organism evidence="2 3">
    <name type="scientific">Prorocentrum cordatum</name>
    <dbReference type="NCBI Taxonomy" id="2364126"/>
    <lineage>
        <taxon>Eukaryota</taxon>
        <taxon>Sar</taxon>
        <taxon>Alveolata</taxon>
        <taxon>Dinophyceae</taxon>
        <taxon>Prorocentrales</taxon>
        <taxon>Prorocentraceae</taxon>
        <taxon>Prorocentrum</taxon>
    </lineage>
</organism>
<dbReference type="Proteomes" id="UP001189429">
    <property type="component" value="Unassembled WGS sequence"/>
</dbReference>
<feature type="region of interest" description="Disordered" evidence="1">
    <location>
        <begin position="31"/>
        <end position="239"/>
    </location>
</feature>
<keyword evidence="3" id="KW-1185">Reference proteome</keyword>
<evidence type="ECO:0000313" key="2">
    <source>
        <dbReference type="EMBL" id="CAK0863304.1"/>
    </source>
</evidence>
<feature type="non-terminal residue" evidence="2">
    <location>
        <position position="1"/>
    </location>
</feature>
<feature type="compositionally biased region" description="Basic and acidic residues" evidence="1">
    <location>
        <begin position="164"/>
        <end position="176"/>
    </location>
</feature>
<feature type="compositionally biased region" description="Acidic residues" evidence="1">
    <location>
        <begin position="43"/>
        <end position="69"/>
    </location>
</feature>
<sequence>PDPARHYSTEDQALDHEALRLVWDLQRVPVSARGERGAAADQAADDGDAQQGWEDDEETDSEEPSDDEQGRDCTSVTSVTQGGAKLGRGLSLVLNSRPVKPHRRSRQRARTHPRARRPPRRSQPARGDRGDRHRGRGQRPAAAVSMPSLTAHLLAEPTGAGYRGDGRRDHPEEDARPLLARRSSKSLAERSRRGPAGLLRDPAGPLRGDAGEVAARRPAAHGRPNHRAPPPVGGPAHLR</sequence>
<feature type="compositionally biased region" description="Basic residues" evidence="1">
    <location>
        <begin position="99"/>
        <end position="120"/>
    </location>
</feature>
<evidence type="ECO:0000313" key="3">
    <source>
        <dbReference type="Proteomes" id="UP001189429"/>
    </source>
</evidence>
<dbReference type="EMBL" id="CAUYUJ010016249">
    <property type="protein sequence ID" value="CAK0863304.1"/>
    <property type="molecule type" value="Genomic_DNA"/>
</dbReference>
<protein>
    <submittedName>
        <fullName evidence="2">Uncharacterized protein</fullName>
    </submittedName>
</protein>